<dbReference type="EMBL" id="QSHM01000007">
    <property type="protein sequence ID" value="RHC13149.1"/>
    <property type="molecule type" value="Genomic_DNA"/>
</dbReference>
<evidence type="ECO:0008006" key="3">
    <source>
        <dbReference type="Google" id="ProtNLM"/>
    </source>
</evidence>
<gene>
    <name evidence="1" type="ORF">DW858_07380</name>
</gene>
<accession>A0A413YVS9</accession>
<dbReference type="AlphaFoldDB" id="A0A413YVS9"/>
<reference evidence="1 2" key="1">
    <citation type="submission" date="2018-08" db="EMBL/GenBank/DDBJ databases">
        <title>A genome reference for cultivated species of the human gut microbiota.</title>
        <authorList>
            <person name="Zou Y."/>
            <person name="Xue W."/>
            <person name="Luo G."/>
        </authorList>
    </citation>
    <scope>NUCLEOTIDE SEQUENCE [LARGE SCALE GENOMIC DNA]</scope>
    <source>
        <strain evidence="1 2">AM37-3BH</strain>
    </source>
</reference>
<organism evidence="1 2">
    <name type="scientific">Lachnospira eligens</name>
    <dbReference type="NCBI Taxonomy" id="39485"/>
    <lineage>
        <taxon>Bacteria</taxon>
        <taxon>Bacillati</taxon>
        <taxon>Bacillota</taxon>
        <taxon>Clostridia</taxon>
        <taxon>Lachnospirales</taxon>
        <taxon>Lachnospiraceae</taxon>
        <taxon>Lachnospira</taxon>
    </lineage>
</organism>
<evidence type="ECO:0000313" key="1">
    <source>
        <dbReference type="EMBL" id="RHC13149.1"/>
    </source>
</evidence>
<name>A0A413YVS9_9FIRM</name>
<evidence type="ECO:0000313" key="2">
    <source>
        <dbReference type="Proteomes" id="UP000285844"/>
    </source>
</evidence>
<sequence length="273" mass="31337">MTLRMKADYARTGVIMKGNKVTIISSLFLMTALCGCTTQSVDKAKEIEESNTYVYKYEYETNTEGQAETQYHEEKPSFDDFETVTKGTIASLRNKNGSLKLIKMNEVYEWGGMECSITEAHMTTNVDYADEILDDNVLEPCKEELKSIYPTGKSRVDKNEKIVWVRVHIKNTGTKDRDLNMTTDGAEEISEGDYKPSVTCILIDKELCFQGETNHRDIVRIKADCEQDLWYALSIFYYDEQTKYYMYGSFGYIFDPSDYSGILIELNDIKDEG</sequence>
<protein>
    <recommendedName>
        <fullName evidence="3">DUF4352 domain-containing protein</fullName>
    </recommendedName>
</protein>
<comment type="caution">
    <text evidence="1">The sequence shown here is derived from an EMBL/GenBank/DDBJ whole genome shotgun (WGS) entry which is preliminary data.</text>
</comment>
<proteinExistence type="predicted"/>
<dbReference type="Proteomes" id="UP000285844">
    <property type="component" value="Unassembled WGS sequence"/>
</dbReference>